<dbReference type="OrthoDB" id="9814909at2"/>
<dbReference type="Pfam" id="PF00494">
    <property type="entry name" value="SQS_PSY"/>
    <property type="match status" value="1"/>
</dbReference>
<dbReference type="InterPro" id="IPR002060">
    <property type="entry name" value="Squ/phyt_synthse"/>
</dbReference>
<organism evidence="1 2">
    <name type="scientific">Thalassospira lucentensis</name>
    <dbReference type="NCBI Taxonomy" id="168935"/>
    <lineage>
        <taxon>Bacteria</taxon>
        <taxon>Pseudomonadati</taxon>
        <taxon>Pseudomonadota</taxon>
        <taxon>Alphaproteobacteria</taxon>
        <taxon>Rhodospirillales</taxon>
        <taxon>Thalassospiraceae</taxon>
        <taxon>Thalassospira</taxon>
    </lineage>
</organism>
<dbReference type="Proteomes" id="UP000076335">
    <property type="component" value="Unassembled WGS sequence"/>
</dbReference>
<dbReference type="Gene3D" id="1.10.600.10">
    <property type="entry name" value="Farnesyl Diphosphate Synthase"/>
    <property type="match status" value="1"/>
</dbReference>
<dbReference type="InterPro" id="IPR008949">
    <property type="entry name" value="Isoprenoid_synthase_dom_sf"/>
</dbReference>
<reference evidence="1 2" key="1">
    <citation type="submission" date="2015-12" db="EMBL/GenBank/DDBJ databases">
        <title>Genome sequence of Thalassospira lucentensis MCCC 1A02072.</title>
        <authorList>
            <person name="Lu L."/>
            <person name="Lai Q."/>
            <person name="Shao Z."/>
            <person name="Qian P."/>
        </authorList>
    </citation>
    <scope>NUCLEOTIDE SEQUENCE [LARGE SCALE GENOMIC DNA]</scope>
    <source>
        <strain evidence="1 2">MCCC 1A02072</strain>
    </source>
</reference>
<dbReference type="AlphaFoldDB" id="A0A154LA02"/>
<dbReference type="RefSeq" id="WP_062948930.1">
    <property type="nucleotide sequence ID" value="NZ_LPVY01000003.1"/>
</dbReference>
<proteinExistence type="predicted"/>
<sequence length="281" mass="31611">MTDTPKLSYCADYVRRNDKDRFLCSLFAAPEKREGLSTLYAFNQEVSKTREMVSETMLGHIRLQWWRDTLAEIEQGKIRKHEVVEPLSVLIQSGQIESRDLEILIAAREFDLADKAPANQAELDHYIDQTSGHLAVMAAELLGVADNDARHAARLAGNAYGLVGILRAMVFHGRAKRLYLPQDRMEKHGVGQGDIFEFRKTDAVKSLTREIADLAQDRIVEARKFRKKLPSNALAAALPVVLADGYLRKLAKAGFDPFSAEFGLARPASFRLTVKAMLHRY</sequence>
<protein>
    <submittedName>
        <fullName evidence="1">Squalene</fullName>
    </submittedName>
</protein>
<dbReference type="PANTHER" id="PTHR31480">
    <property type="entry name" value="BIFUNCTIONAL LYCOPENE CYCLASE/PHYTOENE SYNTHASE"/>
    <property type="match status" value="1"/>
</dbReference>
<name>A0A154LA02_9PROT</name>
<evidence type="ECO:0000313" key="1">
    <source>
        <dbReference type="EMBL" id="KZB68101.1"/>
    </source>
</evidence>
<comment type="caution">
    <text evidence="1">The sequence shown here is derived from an EMBL/GenBank/DDBJ whole genome shotgun (WGS) entry which is preliminary data.</text>
</comment>
<accession>A0A154LA02</accession>
<dbReference type="GO" id="GO:0016765">
    <property type="term" value="F:transferase activity, transferring alkyl or aryl (other than methyl) groups"/>
    <property type="evidence" value="ECO:0007669"/>
    <property type="project" value="UniProtKB-ARBA"/>
</dbReference>
<dbReference type="SUPFAM" id="SSF48576">
    <property type="entry name" value="Terpenoid synthases"/>
    <property type="match status" value="1"/>
</dbReference>
<gene>
    <name evidence="1" type="ORF">AUP42_11565</name>
</gene>
<dbReference type="EMBL" id="LPVY01000003">
    <property type="protein sequence ID" value="KZB68101.1"/>
    <property type="molecule type" value="Genomic_DNA"/>
</dbReference>
<evidence type="ECO:0000313" key="2">
    <source>
        <dbReference type="Proteomes" id="UP000076335"/>
    </source>
</evidence>